<keyword evidence="1" id="KW-0808">Transferase</keyword>
<reference evidence="1 2" key="1">
    <citation type="journal article" date="2020" name="Nature">
        <title>Six reference-quality genomes reveal evolution of bat adaptations.</title>
        <authorList>
            <person name="Jebb D."/>
            <person name="Huang Z."/>
            <person name="Pippel M."/>
            <person name="Hughes G.M."/>
            <person name="Lavrichenko K."/>
            <person name="Devanna P."/>
            <person name="Winkler S."/>
            <person name="Jermiin L.S."/>
            <person name="Skirmuntt E.C."/>
            <person name="Katzourakis A."/>
            <person name="Burkitt-Gray L."/>
            <person name="Ray D.A."/>
            <person name="Sullivan K.A.M."/>
            <person name="Roscito J.G."/>
            <person name="Kirilenko B.M."/>
            <person name="Davalos L.M."/>
            <person name="Corthals A.P."/>
            <person name="Power M.L."/>
            <person name="Jones G."/>
            <person name="Ransome R.D."/>
            <person name="Dechmann D.K.N."/>
            <person name="Locatelli A.G."/>
            <person name="Puechmaille S.J."/>
            <person name="Fedrigo O."/>
            <person name="Jarvis E.D."/>
            <person name="Hiller M."/>
            <person name="Vernes S.C."/>
            <person name="Myers E.W."/>
            <person name="Teeling E.C."/>
        </authorList>
    </citation>
    <scope>NUCLEOTIDE SEQUENCE [LARGE SCALE GENOMIC DNA]</scope>
    <source>
        <strain evidence="1">MMyoMyo1</strain>
        <tissue evidence="1">Flight muscle</tissue>
    </source>
</reference>
<dbReference type="InterPro" id="IPR052246">
    <property type="entry name" value="Cell_Polariz_PKAAnc"/>
</dbReference>
<dbReference type="GO" id="GO:0008104">
    <property type="term" value="P:intracellular protein localization"/>
    <property type="evidence" value="ECO:0007669"/>
    <property type="project" value="TreeGrafter"/>
</dbReference>
<dbReference type="GO" id="GO:0016301">
    <property type="term" value="F:kinase activity"/>
    <property type="evidence" value="ECO:0007669"/>
    <property type="project" value="UniProtKB-KW"/>
</dbReference>
<dbReference type="GO" id="GO:0051018">
    <property type="term" value="F:protein kinase A binding"/>
    <property type="evidence" value="ECO:0007669"/>
    <property type="project" value="InterPro"/>
</dbReference>
<evidence type="ECO:0000313" key="2">
    <source>
        <dbReference type="Proteomes" id="UP000527355"/>
    </source>
</evidence>
<comment type="caution">
    <text evidence="1">The sequence shown here is derived from an EMBL/GenBank/DDBJ whole genome shotgun (WGS) entry which is preliminary data.</text>
</comment>
<accession>A0A7J7RDL6</accession>
<keyword evidence="1" id="KW-0418">Kinase</keyword>
<evidence type="ECO:0000313" key="1">
    <source>
        <dbReference type="EMBL" id="KAF6274134.1"/>
    </source>
</evidence>
<dbReference type="Proteomes" id="UP000527355">
    <property type="component" value="Unassembled WGS sequence"/>
</dbReference>
<organism evidence="1 2">
    <name type="scientific">Myotis myotis</name>
    <name type="common">Greater mouse-eared bat</name>
    <name type="synonym">Vespertilio myotis</name>
    <dbReference type="NCBI Taxonomy" id="51298"/>
    <lineage>
        <taxon>Eukaryota</taxon>
        <taxon>Metazoa</taxon>
        <taxon>Chordata</taxon>
        <taxon>Craniata</taxon>
        <taxon>Vertebrata</taxon>
        <taxon>Euteleostomi</taxon>
        <taxon>Mammalia</taxon>
        <taxon>Eutheria</taxon>
        <taxon>Laurasiatheria</taxon>
        <taxon>Chiroptera</taxon>
        <taxon>Yangochiroptera</taxon>
        <taxon>Vespertilionidae</taxon>
        <taxon>Myotis</taxon>
    </lineage>
</organism>
<name>A0A7J7RDL6_MYOMY</name>
<protein>
    <submittedName>
        <fullName evidence="1">A-kinase anchoring protein 10</fullName>
    </submittedName>
</protein>
<dbReference type="AlphaFoldDB" id="A0A7J7RDL6"/>
<dbReference type="CDD" id="cd12804">
    <property type="entry name" value="AKAP10_AKB"/>
    <property type="match status" value="1"/>
</dbReference>
<dbReference type="EMBL" id="JABWUV010000029">
    <property type="protein sequence ID" value="KAF6274134.1"/>
    <property type="molecule type" value="Genomic_DNA"/>
</dbReference>
<dbReference type="InterPro" id="IPR037719">
    <property type="entry name" value="AKAP10_AKB_dom"/>
</dbReference>
<dbReference type="PANTHER" id="PTHR13155">
    <property type="entry name" value="A-KINASE ANCHOR PROTEINS"/>
    <property type="match status" value="1"/>
</dbReference>
<dbReference type="PANTHER" id="PTHR13155:SF1">
    <property type="entry name" value="A-KINASE ANCHOR PROTEIN 10, MITOCHONDRIAL"/>
    <property type="match status" value="1"/>
</dbReference>
<keyword evidence="2" id="KW-1185">Reference proteome</keyword>
<sequence>MKKASVKILKNFDEAIIVDAASLDPESLYQRTYAGKMTFGRVSDVGQFIRESEPEPDVKKSKGSMFSQAMKKWVQGNTDEAQEELAWKIAKMIVSDVMQQAQYDQPLEKSTKL</sequence>
<proteinExistence type="predicted"/>
<gene>
    <name evidence="1" type="ORF">mMyoMyo1_000507</name>
</gene>
<dbReference type="GO" id="GO:0005886">
    <property type="term" value="C:plasma membrane"/>
    <property type="evidence" value="ECO:0007669"/>
    <property type="project" value="TreeGrafter"/>
</dbReference>
<dbReference type="VEuPathDB" id="HostDB:LOC118649389"/>
<dbReference type="GO" id="GO:0005739">
    <property type="term" value="C:mitochondrion"/>
    <property type="evidence" value="ECO:0007669"/>
    <property type="project" value="TreeGrafter"/>
</dbReference>